<proteinExistence type="predicted"/>
<keyword evidence="1" id="KW-0472">Membrane</keyword>
<name>A0A7X1FZI0_9SPHN</name>
<evidence type="ECO:0000313" key="2">
    <source>
        <dbReference type="EMBL" id="MBC2669714.1"/>
    </source>
</evidence>
<evidence type="ECO:0000313" key="3">
    <source>
        <dbReference type="Proteomes" id="UP000551327"/>
    </source>
</evidence>
<evidence type="ECO:0000256" key="1">
    <source>
        <dbReference type="SAM" id="Phobius"/>
    </source>
</evidence>
<dbReference type="Proteomes" id="UP000551327">
    <property type="component" value="Unassembled WGS sequence"/>
</dbReference>
<dbReference type="RefSeq" id="WP_185679581.1">
    <property type="nucleotide sequence ID" value="NZ_JACLAX010000010.1"/>
</dbReference>
<accession>A0A7X1FZI0</accession>
<sequence>MHILIAIALFIAIAVASSTKEGRAEFRNSPTYKTMERISWWGIALIVGLFLLTEFWPRSSP</sequence>
<feature type="transmembrane region" description="Helical" evidence="1">
    <location>
        <begin position="38"/>
        <end position="56"/>
    </location>
</feature>
<keyword evidence="3" id="KW-1185">Reference proteome</keyword>
<comment type="caution">
    <text evidence="2">The sequence shown here is derived from an EMBL/GenBank/DDBJ whole genome shotgun (WGS) entry which is preliminary data.</text>
</comment>
<gene>
    <name evidence="2" type="ORF">H7F53_11220</name>
</gene>
<keyword evidence="1" id="KW-1133">Transmembrane helix</keyword>
<organism evidence="2 3">
    <name type="scientific">Novosphingobium piscinae</name>
    <dbReference type="NCBI Taxonomy" id="1507448"/>
    <lineage>
        <taxon>Bacteria</taxon>
        <taxon>Pseudomonadati</taxon>
        <taxon>Pseudomonadota</taxon>
        <taxon>Alphaproteobacteria</taxon>
        <taxon>Sphingomonadales</taxon>
        <taxon>Sphingomonadaceae</taxon>
        <taxon>Novosphingobium</taxon>
    </lineage>
</organism>
<dbReference type="EMBL" id="JACLAX010000010">
    <property type="protein sequence ID" value="MBC2669714.1"/>
    <property type="molecule type" value="Genomic_DNA"/>
</dbReference>
<keyword evidence="1" id="KW-0812">Transmembrane</keyword>
<reference evidence="2 3" key="1">
    <citation type="submission" date="2020-08" db="EMBL/GenBank/DDBJ databases">
        <title>The genome sequence of type strain Novosphingobium piscinae KCTC 42194.</title>
        <authorList>
            <person name="Liu Y."/>
        </authorList>
    </citation>
    <scope>NUCLEOTIDE SEQUENCE [LARGE SCALE GENOMIC DNA]</scope>
    <source>
        <strain evidence="2 3">KCTC 42194</strain>
    </source>
</reference>
<dbReference type="AlphaFoldDB" id="A0A7X1FZI0"/>
<protein>
    <submittedName>
        <fullName evidence="2">Uncharacterized protein</fullName>
    </submittedName>
</protein>